<feature type="signal peptide" evidence="1">
    <location>
        <begin position="1"/>
        <end position="18"/>
    </location>
</feature>
<name>A0A1I7U3G8_9PELO</name>
<keyword evidence="1" id="KW-0732">Signal</keyword>
<organism evidence="2 3">
    <name type="scientific">Caenorhabditis tropicalis</name>
    <dbReference type="NCBI Taxonomy" id="1561998"/>
    <lineage>
        <taxon>Eukaryota</taxon>
        <taxon>Metazoa</taxon>
        <taxon>Ecdysozoa</taxon>
        <taxon>Nematoda</taxon>
        <taxon>Chromadorea</taxon>
        <taxon>Rhabditida</taxon>
        <taxon>Rhabditina</taxon>
        <taxon>Rhabditomorpha</taxon>
        <taxon>Rhabditoidea</taxon>
        <taxon>Rhabditidae</taxon>
        <taxon>Peloderinae</taxon>
        <taxon>Caenorhabditis</taxon>
    </lineage>
</organism>
<evidence type="ECO:0000313" key="2">
    <source>
        <dbReference type="Proteomes" id="UP000095282"/>
    </source>
</evidence>
<evidence type="ECO:0000313" key="3">
    <source>
        <dbReference type="WBParaSite" id="Csp11.Scaffold629.g14468.t1"/>
    </source>
</evidence>
<dbReference type="Pfam" id="PF17619">
    <property type="entry name" value="SCVP"/>
    <property type="match status" value="1"/>
</dbReference>
<dbReference type="Proteomes" id="UP000095282">
    <property type="component" value="Unplaced"/>
</dbReference>
<dbReference type="eggNOG" id="ENOG502TI3E">
    <property type="taxonomic scope" value="Eukaryota"/>
</dbReference>
<sequence length="141" mass="15234">MSASFRLFLLFAVFTGIAEMCGNVNQAAAPAPAVNMTNNTNRRRRSADGANIIHIEFQTTLTSAGDLEFSKIENEVFEEFEELLAKAHRQVTTGTEGGSVLKYMFIDVDCGTAQLFAQSVKDLISFVTGGTIKCGNQASSI</sequence>
<dbReference type="AlphaFoldDB" id="A0A1I7U3G8"/>
<keyword evidence="2" id="KW-1185">Reference proteome</keyword>
<dbReference type="InterPro" id="IPR035126">
    <property type="entry name" value="SCVP"/>
</dbReference>
<evidence type="ECO:0000256" key="1">
    <source>
        <dbReference type="SAM" id="SignalP"/>
    </source>
</evidence>
<proteinExistence type="predicted"/>
<dbReference type="WBParaSite" id="Csp11.Scaffold629.g14468.t1">
    <property type="protein sequence ID" value="Csp11.Scaffold629.g14468.t1"/>
    <property type="gene ID" value="Csp11.Scaffold629.g14468"/>
</dbReference>
<protein>
    <submittedName>
        <fullName evidence="3">SEA domain-containing protein</fullName>
    </submittedName>
</protein>
<accession>A0A1I7U3G8</accession>
<feature type="chain" id="PRO_5009308372" evidence="1">
    <location>
        <begin position="19"/>
        <end position="141"/>
    </location>
</feature>
<reference evidence="3" key="1">
    <citation type="submission" date="2016-11" db="UniProtKB">
        <authorList>
            <consortium name="WormBaseParasite"/>
        </authorList>
    </citation>
    <scope>IDENTIFICATION</scope>
</reference>